<dbReference type="AlphaFoldDB" id="A0A1I8EXY4"/>
<reference evidence="1" key="1">
    <citation type="submission" date="2016-11" db="UniProtKB">
        <authorList>
            <consortium name="WormBaseParasite"/>
        </authorList>
    </citation>
    <scope>IDENTIFICATION</scope>
    <source>
        <strain evidence="1">pt0022</strain>
    </source>
</reference>
<proteinExistence type="predicted"/>
<accession>A0A1I8EXY4</accession>
<sequence length="60" mass="7031">MIKKESKSFVNGCVNDDGSMSLIIRQNNFHRERKSTMCHISNNSPLMELAELENFTFWNH</sequence>
<organism evidence="1">
    <name type="scientific">Wuchereria bancrofti</name>
    <dbReference type="NCBI Taxonomy" id="6293"/>
    <lineage>
        <taxon>Eukaryota</taxon>
        <taxon>Metazoa</taxon>
        <taxon>Ecdysozoa</taxon>
        <taxon>Nematoda</taxon>
        <taxon>Chromadorea</taxon>
        <taxon>Rhabditida</taxon>
        <taxon>Spirurina</taxon>
        <taxon>Spiruromorpha</taxon>
        <taxon>Filarioidea</taxon>
        <taxon>Onchocercidae</taxon>
        <taxon>Wuchereria</taxon>
    </lineage>
</organism>
<protein>
    <submittedName>
        <fullName evidence="1">Uncharacterized protein</fullName>
    </submittedName>
</protein>
<name>A0A1I8EXY4_WUCBA</name>
<dbReference type="WBParaSite" id="maker-PairedContig_632-snap-gene-0.8-mRNA-1">
    <property type="protein sequence ID" value="maker-PairedContig_632-snap-gene-0.8-mRNA-1"/>
    <property type="gene ID" value="maker-PairedContig_632-snap-gene-0.8"/>
</dbReference>
<evidence type="ECO:0000313" key="1">
    <source>
        <dbReference type="WBParaSite" id="maker-PairedContig_632-snap-gene-0.8-mRNA-1"/>
    </source>
</evidence>